<organism evidence="4 5">
    <name type="scientific">Bemisia tabaci</name>
    <name type="common">Sweetpotato whitefly</name>
    <name type="synonym">Aleurodes tabaci</name>
    <dbReference type="NCBI Taxonomy" id="7038"/>
    <lineage>
        <taxon>Eukaryota</taxon>
        <taxon>Metazoa</taxon>
        <taxon>Ecdysozoa</taxon>
        <taxon>Arthropoda</taxon>
        <taxon>Hexapoda</taxon>
        <taxon>Insecta</taxon>
        <taxon>Pterygota</taxon>
        <taxon>Neoptera</taxon>
        <taxon>Paraneoptera</taxon>
        <taxon>Hemiptera</taxon>
        <taxon>Sternorrhyncha</taxon>
        <taxon>Aleyrodoidea</taxon>
        <taxon>Aleyrodidae</taxon>
        <taxon>Aleyrodinae</taxon>
        <taxon>Bemisia</taxon>
    </lineage>
</organism>
<dbReference type="InterPro" id="IPR038875">
    <property type="entry name" value="PLA2_conodipine-like"/>
</dbReference>
<keyword evidence="1" id="KW-0175">Coiled coil</keyword>
<dbReference type="PANTHER" id="PTHR37687">
    <property type="entry name" value="AGAP006772-PA"/>
    <property type="match status" value="1"/>
</dbReference>
<keyword evidence="5" id="KW-1185">Reference proteome</keyword>
<gene>
    <name evidence="4" type="ORF">BEMITA_LOCUS10623</name>
</gene>
<accession>A0A9P0AI44</accession>
<sequence>MRSAVSCAGLIFYLCLSAVQCDYEDDSLQAAINAVSQRRRAMALAQAREYEADERGPPSEALGYLDLPSGDVRLEGPGYNYQMLLSQGRGPYSKDDLESQNDRSRSLEEALSEYINSVSPDEIAEKRSAFRELSEQPEILQRLGARSDDPFLTSFRERAKPVYEDRHRSSHEEDEREYLEEYLDALNDAVNTYLQNTIPLEKNYKDKRQDFDTGYDFFNSPLPAWKRGGKYAYGINLYDDQKRPLEKPPKIPGSLGHHIMRKRLWRDGSVDKGHKRVLKRSSKLVRSKKDARKLHEKTDPNVAKELSGIFMTPKNNQTKNKTEVELKVKLDTTTKPPVKQEPKSKTKQKLGQKEEATNSEIPKPIAMSKKSIDWSDYFGIDRRRKKSVDDNWLLDQYLQAYARENQGKSETQEELEKAENYEMLMDSLREAADAIIAKAVKYTGAHEGIRNEQVIDKVREQVMNQLALAYDLENIRRILEEHRAEQEPYRGISEAKKKRVTVKKEKAADPEGYFKVDDNNNKIENTAPPKLVDLNGDESCAEVNSRIILCRKVISSNHSALIIPCVIHSFCSTCSKCPQCEGAPTERQCDVNFLDLADNVCGESRPFCRYSARHVLPSMKNALSSVAQKSEPSCDLDGVAKQLMECTQNGTML</sequence>
<feature type="compositionally biased region" description="Basic and acidic residues" evidence="2">
    <location>
        <begin position="329"/>
        <end position="344"/>
    </location>
</feature>
<evidence type="ECO:0000256" key="2">
    <source>
        <dbReference type="SAM" id="MobiDB-lite"/>
    </source>
</evidence>
<evidence type="ECO:0000313" key="4">
    <source>
        <dbReference type="EMBL" id="CAH0392065.1"/>
    </source>
</evidence>
<evidence type="ECO:0000256" key="1">
    <source>
        <dbReference type="SAM" id="Coils"/>
    </source>
</evidence>
<reference evidence="4" key="1">
    <citation type="submission" date="2021-12" db="EMBL/GenBank/DDBJ databases">
        <authorList>
            <person name="King R."/>
        </authorList>
    </citation>
    <scope>NUCLEOTIDE SEQUENCE</scope>
</reference>
<feature type="region of interest" description="Disordered" evidence="2">
    <location>
        <begin position="329"/>
        <end position="360"/>
    </location>
</feature>
<keyword evidence="3" id="KW-0732">Signal</keyword>
<dbReference type="EMBL" id="OU963867">
    <property type="protein sequence ID" value="CAH0392065.1"/>
    <property type="molecule type" value="Genomic_DNA"/>
</dbReference>
<dbReference type="Proteomes" id="UP001152759">
    <property type="component" value="Chromosome 6"/>
</dbReference>
<name>A0A9P0AI44_BEMTA</name>
<dbReference type="PANTHER" id="PTHR37687:SF1">
    <property type="entry name" value="AGAP006772-PA"/>
    <property type="match status" value="1"/>
</dbReference>
<dbReference type="AlphaFoldDB" id="A0A9P0AI44"/>
<evidence type="ECO:0000313" key="5">
    <source>
        <dbReference type="Proteomes" id="UP001152759"/>
    </source>
</evidence>
<evidence type="ECO:0000256" key="3">
    <source>
        <dbReference type="SAM" id="SignalP"/>
    </source>
</evidence>
<protein>
    <submittedName>
        <fullName evidence="4">Uncharacterized protein</fullName>
    </submittedName>
</protein>
<proteinExistence type="predicted"/>
<feature type="chain" id="PRO_5040341402" evidence="3">
    <location>
        <begin position="22"/>
        <end position="653"/>
    </location>
</feature>
<feature type="signal peptide" evidence="3">
    <location>
        <begin position="1"/>
        <end position="21"/>
    </location>
</feature>
<feature type="coiled-coil region" evidence="1">
    <location>
        <begin position="398"/>
        <end position="438"/>
    </location>
</feature>